<dbReference type="AlphaFoldDB" id="A0A2M9A6H7"/>
<keyword evidence="4 7" id="KW-0808">Transferase</keyword>
<gene>
    <name evidence="7" type="ORF">BGX16_1283</name>
</gene>
<dbReference type="RefSeq" id="WP_100425307.1">
    <property type="nucleotide sequence ID" value="NZ_PGEX01000001.1"/>
</dbReference>
<dbReference type="GO" id="GO:0009247">
    <property type="term" value="P:glycolipid biosynthetic process"/>
    <property type="evidence" value="ECO:0007669"/>
    <property type="project" value="UniProtKB-ARBA"/>
</dbReference>
<reference evidence="7 8" key="1">
    <citation type="submission" date="2017-11" db="EMBL/GenBank/DDBJ databases">
        <title>Animal gut microbial communities from fecal samples from Wisconsin, USA.</title>
        <authorList>
            <person name="Neumann A."/>
        </authorList>
    </citation>
    <scope>NUCLEOTIDE SEQUENCE [LARGE SCALE GENOMIC DNA]</scope>
    <source>
        <strain evidence="7 8">UWS3</strain>
    </source>
</reference>
<keyword evidence="2" id="KW-1003">Cell membrane</keyword>
<dbReference type="PANTHER" id="PTHR30606:SF10">
    <property type="entry name" value="PHOSPHATIDYLINOSITOL MANNOSIDE ACYLTRANSFERASE"/>
    <property type="match status" value="1"/>
</dbReference>
<dbReference type="InterPro" id="IPR004960">
    <property type="entry name" value="LipA_acyltrans"/>
</dbReference>
<evidence type="ECO:0000256" key="4">
    <source>
        <dbReference type="ARBA" id="ARBA00022679"/>
    </source>
</evidence>
<evidence type="ECO:0000256" key="1">
    <source>
        <dbReference type="ARBA" id="ARBA00004533"/>
    </source>
</evidence>
<sequence>MTIRAKILQTILYAVLKVSGWKKKVLWENLEHVRPGLLNTQKKAFYQKLLKNITRDAADFITKSRIYSKEDPRFEIDPASLPVLEKMKKGGLMLTAHFGNYEIIGPWLVRIGIPLVASYAHLHPKILDNWVYSHIRSVDKYNYSLFINNPRDIIKTLDANNLFCLIADQDYRKPRFIPGKLFKKLVHCNPIPQFILEHRPQTPVYICWLNSQNDKRILSAQEITATDGGEIFDKYHLWLEKQIEKSPEEWYGWIHRRYLSTQKSTEIQTS</sequence>
<dbReference type="Proteomes" id="UP000231134">
    <property type="component" value="Unassembled WGS sequence"/>
</dbReference>
<evidence type="ECO:0000313" key="8">
    <source>
        <dbReference type="Proteomes" id="UP000231134"/>
    </source>
</evidence>
<evidence type="ECO:0000256" key="6">
    <source>
        <dbReference type="ARBA" id="ARBA00023315"/>
    </source>
</evidence>
<dbReference type="Pfam" id="PF03279">
    <property type="entry name" value="Lip_A_acyltrans"/>
    <property type="match status" value="1"/>
</dbReference>
<keyword evidence="3" id="KW-0997">Cell inner membrane</keyword>
<name>A0A2M9A6H7_9BACT</name>
<comment type="caution">
    <text evidence="7">The sequence shown here is derived from an EMBL/GenBank/DDBJ whole genome shotgun (WGS) entry which is preliminary data.</text>
</comment>
<evidence type="ECO:0000256" key="5">
    <source>
        <dbReference type="ARBA" id="ARBA00023136"/>
    </source>
</evidence>
<keyword evidence="8" id="KW-1185">Reference proteome</keyword>
<accession>A0A2M9A6H7</accession>
<organism evidence="7 8">
    <name type="scientific">Hallerella succinigenes</name>
    <dbReference type="NCBI Taxonomy" id="1896222"/>
    <lineage>
        <taxon>Bacteria</taxon>
        <taxon>Pseudomonadati</taxon>
        <taxon>Fibrobacterota</taxon>
        <taxon>Fibrobacteria</taxon>
        <taxon>Fibrobacterales</taxon>
        <taxon>Fibrobacteraceae</taxon>
        <taxon>Hallerella</taxon>
    </lineage>
</organism>
<dbReference type="PANTHER" id="PTHR30606">
    <property type="entry name" value="LIPID A BIOSYNTHESIS LAUROYL ACYLTRANSFERASE"/>
    <property type="match status" value="1"/>
</dbReference>
<dbReference type="OrthoDB" id="9801097at2"/>
<evidence type="ECO:0000313" key="7">
    <source>
        <dbReference type="EMBL" id="PJJ41320.1"/>
    </source>
</evidence>
<keyword evidence="6" id="KW-0012">Acyltransferase</keyword>
<protein>
    <submittedName>
        <fullName evidence="7">KDO2-lipid IV(A) lauroyltransferase</fullName>
    </submittedName>
</protein>
<dbReference type="EMBL" id="PGEX01000001">
    <property type="protein sequence ID" value="PJJ41320.1"/>
    <property type="molecule type" value="Genomic_DNA"/>
</dbReference>
<proteinExistence type="predicted"/>
<evidence type="ECO:0000256" key="2">
    <source>
        <dbReference type="ARBA" id="ARBA00022475"/>
    </source>
</evidence>
<evidence type="ECO:0000256" key="3">
    <source>
        <dbReference type="ARBA" id="ARBA00022519"/>
    </source>
</evidence>
<comment type="subcellular location">
    <subcellularLocation>
        <location evidence="1">Cell inner membrane</location>
    </subcellularLocation>
</comment>
<dbReference type="GO" id="GO:0005886">
    <property type="term" value="C:plasma membrane"/>
    <property type="evidence" value="ECO:0007669"/>
    <property type="project" value="UniProtKB-SubCell"/>
</dbReference>
<keyword evidence="5" id="KW-0472">Membrane</keyword>
<dbReference type="GO" id="GO:0016746">
    <property type="term" value="F:acyltransferase activity"/>
    <property type="evidence" value="ECO:0007669"/>
    <property type="project" value="UniProtKB-KW"/>
</dbReference>